<name>A0AB72X4M6_9RALS</name>
<evidence type="ECO:0008006" key="11">
    <source>
        <dbReference type="Google" id="ProtNLM"/>
    </source>
</evidence>
<dbReference type="Proteomes" id="UP001189225">
    <property type="component" value="Unassembled WGS sequence"/>
</dbReference>
<dbReference type="CDD" id="cd11386">
    <property type="entry name" value="MCP_signal"/>
    <property type="match status" value="1"/>
</dbReference>
<dbReference type="RefSeq" id="WP_316901471.1">
    <property type="nucleotide sequence ID" value="NZ_CATWHI010000004.1"/>
</dbReference>
<evidence type="ECO:0000256" key="4">
    <source>
        <dbReference type="PROSITE-ProRule" id="PRU00284"/>
    </source>
</evidence>
<dbReference type="PRINTS" id="PR00260">
    <property type="entry name" value="CHEMTRNSDUCR"/>
</dbReference>
<dbReference type="InterPro" id="IPR003660">
    <property type="entry name" value="HAMP_dom"/>
</dbReference>
<feature type="region of interest" description="Disordered" evidence="6">
    <location>
        <begin position="526"/>
        <end position="572"/>
    </location>
</feature>
<dbReference type="GO" id="GO:0006935">
    <property type="term" value="P:chemotaxis"/>
    <property type="evidence" value="ECO:0007669"/>
    <property type="project" value="InterPro"/>
</dbReference>
<gene>
    <name evidence="9" type="ORF">R16034_03006</name>
</gene>
<evidence type="ECO:0000313" key="10">
    <source>
        <dbReference type="Proteomes" id="UP001189225"/>
    </source>
</evidence>
<evidence type="ECO:0000256" key="5">
    <source>
        <dbReference type="SAM" id="Coils"/>
    </source>
</evidence>
<dbReference type="PANTHER" id="PTHR43531">
    <property type="entry name" value="PROTEIN ICFG"/>
    <property type="match status" value="1"/>
</dbReference>
<dbReference type="PROSITE" id="PS50885">
    <property type="entry name" value="HAMP"/>
    <property type="match status" value="1"/>
</dbReference>
<keyword evidence="4" id="KW-0807">Transducer</keyword>
<dbReference type="PANTHER" id="PTHR43531:SF14">
    <property type="entry name" value="METHYL-ACCEPTING CHEMOTAXIS PROTEIN I-RELATED"/>
    <property type="match status" value="1"/>
</dbReference>
<keyword evidence="2" id="KW-0488">Methylation</keyword>
<keyword evidence="5" id="KW-0175">Coiled coil</keyword>
<comment type="caution">
    <text evidence="9">The sequence shown here is derived from an EMBL/GenBank/DDBJ whole genome shotgun (WGS) entry which is preliminary data.</text>
</comment>
<dbReference type="Pfam" id="PF12729">
    <property type="entry name" value="4HB_MCP_1"/>
    <property type="match status" value="1"/>
</dbReference>
<dbReference type="InterPro" id="IPR024478">
    <property type="entry name" value="HlyB_4HB_MCP"/>
</dbReference>
<keyword evidence="10" id="KW-1185">Reference proteome</keyword>
<feature type="domain" description="Methyl-accepting transducer" evidence="7">
    <location>
        <begin position="271"/>
        <end position="500"/>
    </location>
</feature>
<reference evidence="9 10" key="1">
    <citation type="submission" date="2023-07" db="EMBL/GenBank/DDBJ databases">
        <authorList>
            <person name="Peeters C."/>
        </authorList>
    </citation>
    <scope>NUCLEOTIDE SEQUENCE [LARGE SCALE GENOMIC DNA]</scope>
    <source>
        <strain evidence="9 10">R-16034</strain>
    </source>
</reference>
<feature type="domain" description="HAMP" evidence="8">
    <location>
        <begin position="214"/>
        <end position="266"/>
    </location>
</feature>
<dbReference type="PROSITE" id="PS50111">
    <property type="entry name" value="CHEMOTAXIS_TRANSDUC_2"/>
    <property type="match status" value="1"/>
</dbReference>
<evidence type="ECO:0000313" key="9">
    <source>
        <dbReference type="EMBL" id="CAJ0742174.1"/>
    </source>
</evidence>
<protein>
    <recommendedName>
        <fullName evidence="11">Methyl-accepting chemotaxis protein</fullName>
    </recommendedName>
</protein>
<dbReference type="EMBL" id="CATWHI010000004">
    <property type="protein sequence ID" value="CAJ0742174.1"/>
    <property type="molecule type" value="Genomic_DNA"/>
</dbReference>
<dbReference type="FunFam" id="1.10.287.950:FF:000001">
    <property type="entry name" value="Methyl-accepting chemotaxis sensory transducer"/>
    <property type="match status" value="1"/>
</dbReference>
<evidence type="ECO:0000259" key="8">
    <source>
        <dbReference type="PROSITE" id="PS50885"/>
    </source>
</evidence>
<sequence>MQLLSRFSLTKRLYFFSFILIGALAALAMASWVQLSNVAALADTAGRVRVLQLQRIASTEQCVTRVLLQIRHAMLVKTPEDVGQSVEQINARRKQITENDAAFLKELTKAADRDAFEANWLNLQKVTWPFVERNLKLIQAGQRDDAFHMLMTETIPALDRMQAWLDAEKKRQEGILTDEVAGITAAASQTRGQLNGLVLAIAVGLVAFSWFTGRSLRQRVEVSQRVAERVRDGDLIATHADMARDEFSPLLSALKAMQDSLASVVGTVRQNADNVAAASTEIAQGNTDLSKRTEEQAASLEQTASTMAQLTETVRQNADAAKQANALATRATDVADAGNDAMQGMVGTIEQISGSSTRISEITGVIEGIAFQTNILALNAAVEAARAGEQGRGFAVVASEVRSLAQRSAAAAKEIKDLIGSSVAMIQDGARQATDVGATIGEVKQAIKQVADIVSEIAAASEEQSQGIEQVNQAVSQMDEATQQNAALVEEASAAAHSLEEQAIKLKQAVSVFRLADDGGLAMSSGALHGMPAPKGSVARKSSVSTRRGSERLASAVQPAMAAGSADQWEAF</sequence>
<dbReference type="GO" id="GO:0007165">
    <property type="term" value="P:signal transduction"/>
    <property type="evidence" value="ECO:0007669"/>
    <property type="project" value="UniProtKB-KW"/>
</dbReference>
<dbReference type="SMART" id="SM00283">
    <property type="entry name" value="MA"/>
    <property type="match status" value="1"/>
</dbReference>
<dbReference type="GO" id="GO:0005886">
    <property type="term" value="C:plasma membrane"/>
    <property type="evidence" value="ECO:0007669"/>
    <property type="project" value="TreeGrafter"/>
</dbReference>
<feature type="coiled-coil region" evidence="5">
    <location>
        <begin position="443"/>
        <end position="509"/>
    </location>
</feature>
<dbReference type="InterPro" id="IPR004089">
    <property type="entry name" value="MCPsignal_dom"/>
</dbReference>
<evidence type="ECO:0000256" key="3">
    <source>
        <dbReference type="ARBA" id="ARBA00029447"/>
    </source>
</evidence>
<evidence type="ECO:0000256" key="6">
    <source>
        <dbReference type="SAM" id="MobiDB-lite"/>
    </source>
</evidence>
<comment type="subcellular location">
    <subcellularLocation>
        <location evidence="1">Membrane</location>
    </subcellularLocation>
</comment>
<dbReference type="GO" id="GO:0004888">
    <property type="term" value="F:transmembrane signaling receptor activity"/>
    <property type="evidence" value="ECO:0007669"/>
    <property type="project" value="InterPro"/>
</dbReference>
<proteinExistence type="inferred from homology"/>
<dbReference type="SUPFAM" id="SSF58104">
    <property type="entry name" value="Methyl-accepting chemotaxis protein (MCP) signaling domain"/>
    <property type="match status" value="1"/>
</dbReference>
<evidence type="ECO:0000259" key="7">
    <source>
        <dbReference type="PROSITE" id="PS50111"/>
    </source>
</evidence>
<dbReference type="InterPro" id="IPR051310">
    <property type="entry name" value="MCP_chemotaxis"/>
</dbReference>
<dbReference type="AlphaFoldDB" id="A0AB72X4M6"/>
<evidence type="ECO:0000256" key="2">
    <source>
        <dbReference type="ARBA" id="ARBA00022481"/>
    </source>
</evidence>
<organism evidence="9 10">
    <name type="scientific">Ralstonia edaphi</name>
    <dbReference type="NCBI Taxonomy" id="3058599"/>
    <lineage>
        <taxon>Bacteria</taxon>
        <taxon>Pseudomonadati</taxon>
        <taxon>Pseudomonadota</taxon>
        <taxon>Betaproteobacteria</taxon>
        <taxon>Burkholderiales</taxon>
        <taxon>Burkholderiaceae</taxon>
        <taxon>Ralstonia</taxon>
    </lineage>
</organism>
<accession>A0AB72X4M6</accession>
<comment type="similarity">
    <text evidence="3">Belongs to the methyl-accepting chemotaxis (MCP) protein family.</text>
</comment>
<dbReference type="Gene3D" id="1.10.287.950">
    <property type="entry name" value="Methyl-accepting chemotaxis protein"/>
    <property type="match status" value="1"/>
</dbReference>
<dbReference type="Pfam" id="PF00015">
    <property type="entry name" value="MCPsignal"/>
    <property type="match status" value="1"/>
</dbReference>
<evidence type="ECO:0000256" key="1">
    <source>
        <dbReference type="ARBA" id="ARBA00004370"/>
    </source>
</evidence>
<dbReference type="InterPro" id="IPR004090">
    <property type="entry name" value="Chemotax_Me-accpt_rcpt"/>
</dbReference>